<dbReference type="InterPro" id="IPR029044">
    <property type="entry name" value="Nucleotide-diphossugar_trans"/>
</dbReference>
<feature type="transmembrane region" description="Helical" evidence="5">
    <location>
        <begin position="242"/>
        <end position="266"/>
    </location>
</feature>
<accession>A0A1F2PJQ8</accession>
<dbReference type="EMBL" id="LKEU01000027">
    <property type="protein sequence ID" value="OFV70946.1"/>
    <property type="molecule type" value="Genomic_DNA"/>
</dbReference>
<evidence type="ECO:0000313" key="9">
    <source>
        <dbReference type="Proteomes" id="UP000176244"/>
    </source>
</evidence>
<dbReference type="RefSeq" id="WP_070370850.1">
    <property type="nucleotide sequence ID" value="NZ_LKEU01000027.1"/>
</dbReference>
<dbReference type="GO" id="GO:0006487">
    <property type="term" value="P:protein N-linked glycosylation"/>
    <property type="evidence" value="ECO:0007669"/>
    <property type="project" value="TreeGrafter"/>
</dbReference>
<gene>
    <name evidence="8" type="ORF">ACWI_15320</name>
</gene>
<dbReference type="GO" id="GO:0016740">
    <property type="term" value="F:transferase activity"/>
    <property type="evidence" value="ECO:0007669"/>
    <property type="project" value="UniProtKB-KW"/>
</dbReference>
<dbReference type="Pfam" id="PF04138">
    <property type="entry name" value="GtrA_DPMS_TM"/>
    <property type="match status" value="1"/>
</dbReference>
<dbReference type="OrthoDB" id="9810303at2"/>
<dbReference type="Gene3D" id="3.90.550.10">
    <property type="entry name" value="Spore Coat Polysaccharide Biosynthesis Protein SpsA, Chain A"/>
    <property type="match status" value="1"/>
</dbReference>
<dbReference type="STRING" id="52694.ACWI_15320"/>
<keyword evidence="4 5" id="KW-0472">Membrane</keyword>
<proteinExistence type="predicted"/>
<feature type="domain" description="Glycosyltransferase 2-like" evidence="6">
    <location>
        <begin position="5"/>
        <end position="166"/>
    </location>
</feature>
<dbReference type="GO" id="GO:0016020">
    <property type="term" value="C:membrane"/>
    <property type="evidence" value="ECO:0007669"/>
    <property type="project" value="UniProtKB-SubCell"/>
</dbReference>
<evidence type="ECO:0000256" key="2">
    <source>
        <dbReference type="ARBA" id="ARBA00022692"/>
    </source>
</evidence>
<protein>
    <submittedName>
        <fullName evidence="8">Glycosyl transferase family 2</fullName>
    </submittedName>
</protein>
<feature type="transmembrane region" description="Helical" evidence="5">
    <location>
        <begin position="290"/>
        <end position="308"/>
    </location>
</feature>
<dbReference type="PANTHER" id="PTHR10859:SF114">
    <property type="entry name" value="DOLICHOL-PHOSPHATE MANNOSYLTRANSFERASE"/>
    <property type="match status" value="1"/>
</dbReference>
<keyword evidence="2 5" id="KW-0812">Transmembrane</keyword>
<reference evidence="8 9" key="1">
    <citation type="submission" date="2015-09" db="EMBL/GenBank/DDBJ databases">
        <title>Genome sequence of Acetobacterium wieringae DSM 1911.</title>
        <authorList>
            <person name="Poehlein A."/>
            <person name="Bengelsdorf F.R."/>
            <person name="Schiel-Bengelsdorf B."/>
            <person name="Duerre P."/>
            <person name="Daniel R."/>
        </authorList>
    </citation>
    <scope>NUCLEOTIDE SEQUENCE [LARGE SCALE GENOMIC DNA]</scope>
    <source>
        <strain evidence="8 9">DSM 1911</strain>
    </source>
</reference>
<evidence type="ECO:0000259" key="6">
    <source>
        <dbReference type="Pfam" id="PF00535"/>
    </source>
</evidence>
<evidence type="ECO:0000313" key="8">
    <source>
        <dbReference type="EMBL" id="OFV70946.1"/>
    </source>
</evidence>
<dbReference type="PANTHER" id="PTHR10859">
    <property type="entry name" value="GLYCOSYL TRANSFERASE"/>
    <property type="match status" value="1"/>
</dbReference>
<feature type="transmembrane region" description="Helical" evidence="5">
    <location>
        <begin position="219"/>
        <end position="236"/>
    </location>
</feature>
<dbReference type="GO" id="GO:0000271">
    <property type="term" value="P:polysaccharide biosynthetic process"/>
    <property type="evidence" value="ECO:0007669"/>
    <property type="project" value="InterPro"/>
</dbReference>
<dbReference type="SUPFAM" id="SSF53448">
    <property type="entry name" value="Nucleotide-diphospho-sugar transferases"/>
    <property type="match status" value="1"/>
</dbReference>
<keyword evidence="8" id="KW-0808">Transferase</keyword>
<dbReference type="InterPro" id="IPR007267">
    <property type="entry name" value="GtrA_DPMS_TM"/>
</dbReference>
<feature type="domain" description="GtrA/DPMS transmembrane" evidence="7">
    <location>
        <begin position="225"/>
        <end position="342"/>
    </location>
</feature>
<sequence length="352" mass="39376">MKAVVIIPALNPDEKLITLVEKLKHYDLTTIIINDGSAPGYEIIFDILREKLDCVVRVHSKNMGKGVALKTGMAYAANIYPDAPGYVTVDADGQHAPEDILNVARMLEENPASLILGTRDFNNVKTPFKSKWGNRITSLAYLLSTGERCPDTQTGLRGIPMSWTKELLKIPGDRYEYEMNVLLEAGKSRIPFVEVPIETIYLNENKASHFHAIKDSARIYLNILKFSLSSFVSAIVDNSVFTLLMQIAFGATSLGILEATIIARVMSGGVNYLLNKHWVFQNTDREGKAALQYAILFISQMLLSWFFVSSLSSLPIHLTVLKICVDTGLFIGSYLIQKNFIFGESRKEYRLK</sequence>
<comment type="subcellular location">
    <subcellularLocation>
        <location evidence="1">Membrane</location>
        <topology evidence="1">Multi-pass membrane protein</topology>
    </subcellularLocation>
</comment>
<dbReference type="CDD" id="cd04179">
    <property type="entry name" value="DPM_DPG-synthase_like"/>
    <property type="match status" value="1"/>
</dbReference>
<evidence type="ECO:0000256" key="3">
    <source>
        <dbReference type="ARBA" id="ARBA00022989"/>
    </source>
</evidence>
<comment type="caution">
    <text evidence="8">The sequence shown here is derived from an EMBL/GenBank/DDBJ whole genome shotgun (WGS) entry which is preliminary data.</text>
</comment>
<dbReference type="InterPro" id="IPR001173">
    <property type="entry name" value="Glyco_trans_2-like"/>
</dbReference>
<evidence type="ECO:0000256" key="5">
    <source>
        <dbReference type="SAM" id="Phobius"/>
    </source>
</evidence>
<evidence type="ECO:0000256" key="4">
    <source>
        <dbReference type="ARBA" id="ARBA00023136"/>
    </source>
</evidence>
<name>A0A1F2PJQ8_9FIRM</name>
<dbReference type="Proteomes" id="UP000176244">
    <property type="component" value="Unassembled WGS sequence"/>
</dbReference>
<organism evidence="8 9">
    <name type="scientific">Acetobacterium wieringae</name>
    <dbReference type="NCBI Taxonomy" id="52694"/>
    <lineage>
        <taxon>Bacteria</taxon>
        <taxon>Bacillati</taxon>
        <taxon>Bacillota</taxon>
        <taxon>Clostridia</taxon>
        <taxon>Eubacteriales</taxon>
        <taxon>Eubacteriaceae</taxon>
        <taxon>Acetobacterium</taxon>
    </lineage>
</organism>
<feature type="transmembrane region" description="Helical" evidence="5">
    <location>
        <begin position="314"/>
        <end position="336"/>
    </location>
</feature>
<dbReference type="AlphaFoldDB" id="A0A1F2PJQ8"/>
<dbReference type="Pfam" id="PF00535">
    <property type="entry name" value="Glycos_transf_2"/>
    <property type="match status" value="1"/>
</dbReference>
<evidence type="ECO:0000256" key="1">
    <source>
        <dbReference type="ARBA" id="ARBA00004141"/>
    </source>
</evidence>
<keyword evidence="3 5" id="KW-1133">Transmembrane helix</keyword>
<evidence type="ECO:0000259" key="7">
    <source>
        <dbReference type="Pfam" id="PF04138"/>
    </source>
</evidence>